<sequence>MSQVVTVEVRIYATRRQDAILKRMGKTYIQTANRVVANMVASEDGKRWSSKDIDTPLPSAVKNQLAGDAVGIYKKARKEDFKRIPVLKKPVCVWNNQNYSFDFESISFPVWMDGKSVKMRFRAAMVDKDNRNTRLLANKLGTLRVTKKGRKWIAQISVHVPTVPRTGVRVMGVDLGLKVPAVAVTDDDTTRFFGNGRKNKYMKRKFRAERKALGKKKKPKAIKRRNQKEQRWMRDKDHKVSRAIVDFARQKKISVIRLELLANIRQTARTSRKNNQNLHSWSFYRLASFIEYKAALSGIKVEYANPAYTSQTCPSCSVRNKVRDRVYTCACGFKGHRDAVGAMNIRYAPVMDGNSPSA</sequence>
<feature type="domain" description="Cas12f1-like TNB" evidence="2">
    <location>
        <begin position="283"/>
        <end position="345"/>
    </location>
</feature>
<evidence type="ECO:0000313" key="4">
    <source>
        <dbReference type="Proteomes" id="UP000072605"/>
    </source>
</evidence>
<reference evidence="3 4" key="1">
    <citation type="journal article" date="2016" name="Front. Microbiol.">
        <title>Genomic Resource of Rice Seed Associated Bacteria.</title>
        <authorList>
            <person name="Midha S."/>
            <person name="Bansal K."/>
            <person name="Sharma S."/>
            <person name="Kumar N."/>
            <person name="Patil P.P."/>
            <person name="Chaudhry V."/>
            <person name="Patil P.B."/>
        </authorList>
    </citation>
    <scope>NUCLEOTIDE SEQUENCE [LARGE SCALE GENOMIC DNA]</scope>
    <source>
        <strain evidence="3 4">RSA11</strain>
    </source>
</reference>
<dbReference type="Proteomes" id="UP000072605">
    <property type="component" value="Unassembled WGS sequence"/>
</dbReference>
<dbReference type="InterPro" id="IPR051399">
    <property type="entry name" value="RNA-guided_DNA_endo/Transpos"/>
</dbReference>
<comment type="caution">
    <text evidence="3">The sequence shown here is derived from an EMBL/GenBank/DDBJ whole genome shotgun (WGS) entry which is preliminary data.</text>
</comment>
<name>A0AAW3MDJ6_9BACL</name>
<accession>A0AAW3MDJ6</accession>
<dbReference type="PANTHER" id="PTHR30405:SF11">
    <property type="entry name" value="RNA-GUIDED DNA ENDONUCLEASE RV2885C-RELATED"/>
    <property type="match status" value="1"/>
</dbReference>
<dbReference type="NCBIfam" id="TIGR01766">
    <property type="entry name" value="IS200/IS605 family accessory protein TnpB-like domain"/>
    <property type="match status" value="1"/>
</dbReference>
<organism evidence="3 4">
    <name type="scientific">Exiguobacterium indicum</name>
    <dbReference type="NCBI Taxonomy" id="296995"/>
    <lineage>
        <taxon>Bacteria</taxon>
        <taxon>Bacillati</taxon>
        <taxon>Bacillota</taxon>
        <taxon>Bacilli</taxon>
        <taxon>Bacillales</taxon>
        <taxon>Bacillales Family XII. Incertae Sedis</taxon>
        <taxon>Exiguobacterium</taxon>
    </lineage>
</organism>
<dbReference type="PANTHER" id="PTHR30405">
    <property type="entry name" value="TRANSPOSASE"/>
    <property type="match status" value="1"/>
</dbReference>
<evidence type="ECO:0000259" key="2">
    <source>
        <dbReference type="Pfam" id="PF07282"/>
    </source>
</evidence>
<dbReference type="GO" id="GO:0003677">
    <property type="term" value="F:DNA binding"/>
    <property type="evidence" value="ECO:0007669"/>
    <property type="project" value="UniProtKB-KW"/>
</dbReference>
<dbReference type="Pfam" id="PF07282">
    <property type="entry name" value="Cas12f1-like_TNB"/>
    <property type="match status" value="1"/>
</dbReference>
<dbReference type="NCBIfam" id="NF040570">
    <property type="entry name" value="guided_TnpB"/>
    <property type="match status" value="1"/>
</dbReference>
<evidence type="ECO:0000256" key="1">
    <source>
        <dbReference type="ARBA" id="ARBA00023125"/>
    </source>
</evidence>
<evidence type="ECO:0000313" key="3">
    <source>
        <dbReference type="EMBL" id="KTR27051.1"/>
    </source>
</evidence>
<gene>
    <name evidence="3" type="ORF">RSA11_07125</name>
</gene>
<dbReference type="RefSeq" id="WP_058713491.1">
    <property type="nucleotide sequence ID" value="NZ_LDQV01000018.1"/>
</dbReference>
<dbReference type="AlphaFoldDB" id="A0AAW3MDJ6"/>
<protein>
    <submittedName>
        <fullName evidence="3">Transposase</fullName>
    </submittedName>
</protein>
<proteinExistence type="predicted"/>
<dbReference type="InterPro" id="IPR010095">
    <property type="entry name" value="Cas12f1-like_TNB"/>
</dbReference>
<keyword evidence="1" id="KW-0238">DNA-binding</keyword>
<dbReference type="EMBL" id="LDQV01000018">
    <property type="protein sequence ID" value="KTR27051.1"/>
    <property type="molecule type" value="Genomic_DNA"/>
</dbReference>